<dbReference type="EMBL" id="KN847317">
    <property type="protein sequence ID" value="KIW60976.1"/>
    <property type="molecule type" value="Genomic_DNA"/>
</dbReference>
<evidence type="ECO:0000259" key="1">
    <source>
        <dbReference type="PROSITE" id="PS51502"/>
    </source>
</evidence>
<feature type="domain" description="Stress-response A/B barrel" evidence="1">
    <location>
        <begin position="6"/>
        <end position="104"/>
    </location>
</feature>
<gene>
    <name evidence="2" type="ORF">PV05_01149</name>
</gene>
<keyword evidence="3" id="KW-1185">Reference proteome</keyword>
<dbReference type="InterPro" id="IPR013097">
    <property type="entry name" value="Dabb"/>
</dbReference>
<dbReference type="HOGENOM" id="CLU_120569_1_0_1"/>
<accession>A0A0D2C7S9</accession>
<reference evidence="2 3" key="1">
    <citation type="submission" date="2015-01" db="EMBL/GenBank/DDBJ databases">
        <title>The Genome Sequence of Exophiala xenobiotica CBS118157.</title>
        <authorList>
            <consortium name="The Broad Institute Genomics Platform"/>
            <person name="Cuomo C."/>
            <person name="de Hoog S."/>
            <person name="Gorbushina A."/>
            <person name="Stielow B."/>
            <person name="Teixiera M."/>
            <person name="Abouelleil A."/>
            <person name="Chapman S.B."/>
            <person name="Priest M."/>
            <person name="Young S.K."/>
            <person name="Wortman J."/>
            <person name="Nusbaum C."/>
            <person name="Birren B."/>
        </authorList>
    </citation>
    <scope>NUCLEOTIDE SEQUENCE [LARGE SCALE GENOMIC DNA]</scope>
    <source>
        <strain evidence="2 3">CBS 118157</strain>
    </source>
</reference>
<name>A0A0D2C7S9_9EURO</name>
<proteinExistence type="predicted"/>
<dbReference type="GeneID" id="25323057"/>
<evidence type="ECO:0000313" key="2">
    <source>
        <dbReference type="EMBL" id="KIW60976.1"/>
    </source>
</evidence>
<dbReference type="SUPFAM" id="SSF54909">
    <property type="entry name" value="Dimeric alpha+beta barrel"/>
    <property type="match status" value="1"/>
</dbReference>
<dbReference type="Gene3D" id="3.30.70.100">
    <property type="match status" value="1"/>
</dbReference>
<dbReference type="Pfam" id="PF07876">
    <property type="entry name" value="Dabb"/>
    <property type="match status" value="1"/>
</dbReference>
<dbReference type="OrthoDB" id="3830014at2759"/>
<dbReference type="RefSeq" id="XP_013321560.1">
    <property type="nucleotide sequence ID" value="XM_013466106.1"/>
</dbReference>
<dbReference type="Proteomes" id="UP000054342">
    <property type="component" value="Unassembled WGS sequence"/>
</dbReference>
<dbReference type="AlphaFoldDB" id="A0A0D2C7S9"/>
<protein>
    <recommendedName>
        <fullName evidence="1">Stress-response A/B barrel domain-containing protein</fullName>
    </recommendedName>
</protein>
<dbReference type="PROSITE" id="PS51502">
    <property type="entry name" value="S_R_A_B_BARREL"/>
    <property type="match status" value="1"/>
</dbReference>
<sequence length="110" mass="12501">MSSKYVKRVTLFKVPKEEDIDAIIAEYGTMRTSAQKDGAPYIVSNEATRVTNASEERAQGYTLIAVTTFKSREDFDYYDKQCAAHKKLREFIAPRRTGFATLQYESELGS</sequence>
<organism evidence="2 3">
    <name type="scientific">Exophiala xenobiotica</name>
    <dbReference type="NCBI Taxonomy" id="348802"/>
    <lineage>
        <taxon>Eukaryota</taxon>
        <taxon>Fungi</taxon>
        <taxon>Dikarya</taxon>
        <taxon>Ascomycota</taxon>
        <taxon>Pezizomycotina</taxon>
        <taxon>Eurotiomycetes</taxon>
        <taxon>Chaetothyriomycetidae</taxon>
        <taxon>Chaetothyriales</taxon>
        <taxon>Herpotrichiellaceae</taxon>
        <taxon>Exophiala</taxon>
    </lineage>
</organism>
<dbReference type="SMART" id="SM00886">
    <property type="entry name" value="Dabb"/>
    <property type="match status" value="1"/>
</dbReference>
<dbReference type="InterPro" id="IPR011008">
    <property type="entry name" value="Dimeric_a/b-barrel"/>
</dbReference>
<evidence type="ECO:0000313" key="3">
    <source>
        <dbReference type="Proteomes" id="UP000054342"/>
    </source>
</evidence>